<keyword evidence="1" id="KW-0472">Membrane</keyword>
<accession>X0SEU0</accession>
<protein>
    <submittedName>
        <fullName evidence="2">Uncharacterized protein</fullName>
    </submittedName>
</protein>
<keyword evidence="1" id="KW-0812">Transmembrane</keyword>
<proteinExistence type="predicted"/>
<sequence length="49" mass="5177">NLLGNAFNSLLVSYLVTLGLMGMILGLFLSWGVYLSLRGASKASDEAIS</sequence>
<feature type="transmembrane region" description="Helical" evidence="1">
    <location>
        <begin position="12"/>
        <end position="34"/>
    </location>
</feature>
<feature type="non-terminal residue" evidence="2">
    <location>
        <position position="1"/>
    </location>
</feature>
<dbReference type="EMBL" id="BARS01002892">
    <property type="protein sequence ID" value="GAF74422.1"/>
    <property type="molecule type" value="Genomic_DNA"/>
</dbReference>
<reference evidence="2" key="1">
    <citation type="journal article" date="2014" name="Front. Microbiol.">
        <title>High frequency of phylogenetically diverse reductive dehalogenase-homologous genes in deep subseafloor sedimentary metagenomes.</title>
        <authorList>
            <person name="Kawai M."/>
            <person name="Futagami T."/>
            <person name="Toyoda A."/>
            <person name="Takaki Y."/>
            <person name="Nishi S."/>
            <person name="Hori S."/>
            <person name="Arai W."/>
            <person name="Tsubouchi T."/>
            <person name="Morono Y."/>
            <person name="Uchiyama I."/>
            <person name="Ito T."/>
            <person name="Fujiyama A."/>
            <person name="Inagaki F."/>
            <person name="Takami H."/>
        </authorList>
    </citation>
    <scope>NUCLEOTIDE SEQUENCE</scope>
    <source>
        <strain evidence="2">Expedition CK06-06</strain>
    </source>
</reference>
<organism evidence="2">
    <name type="scientific">marine sediment metagenome</name>
    <dbReference type="NCBI Taxonomy" id="412755"/>
    <lineage>
        <taxon>unclassified sequences</taxon>
        <taxon>metagenomes</taxon>
        <taxon>ecological metagenomes</taxon>
    </lineage>
</organism>
<name>X0SEU0_9ZZZZ</name>
<keyword evidence="1" id="KW-1133">Transmembrane helix</keyword>
<evidence type="ECO:0000313" key="2">
    <source>
        <dbReference type="EMBL" id="GAF74422.1"/>
    </source>
</evidence>
<evidence type="ECO:0000256" key="1">
    <source>
        <dbReference type="SAM" id="Phobius"/>
    </source>
</evidence>
<dbReference type="AlphaFoldDB" id="X0SEU0"/>
<gene>
    <name evidence="2" type="ORF">S01H1_05560</name>
</gene>
<comment type="caution">
    <text evidence="2">The sequence shown here is derived from an EMBL/GenBank/DDBJ whole genome shotgun (WGS) entry which is preliminary data.</text>
</comment>